<evidence type="ECO:0000313" key="3">
    <source>
        <dbReference type="EMBL" id="KAG8372650.1"/>
    </source>
</evidence>
<dbReference type="Proteomes" id="UP000826271">
    <property type="component" value="Unassembled WGS sequence"/>
</dbReference>
<feature type="region of interest" description="Disordered" evidence="1">
    <location>
        <begin position="70"/>
        <end position="113"/>
    </location>
</feature>
<feature type="region of interest" description="Disordered" evidence="1">
    <location>
        <begin position="32"/>
        <end position="51"/>
    </location>
</feature>
<dbReference type="EMBL" id="WHWC01000012">
    <property type="protein sequence ID" value="KAG8372650.1"/>
    <property type="molecule type" value="Genomic_DNA"/>
</dbReference>
<keyword evidence="4" id="KW-1185">Reference proteome</keyword>
<comment type="caution">
    <text evidence="3">The sequence shown here is derived from an EMBL/GenBank/DDBJ whole genome shotgun (WGS) entry which is preliminary data.</text>
</comment>
<protein>
    <submittedName>
        <fullName evidence="3">Uncharacterized protein</fullName>
    </submittedName>
</protein>
<name>A0AAV6WUK8_9LAMI</name>
<proteinExistence type="predicted"/>
<gene>
    <name evidence="3" type="ORF">BUALT_Bualt12G0088700</name>
</gene>
<keyword evidence="2" id="KW-0732">Signal</keyword>
<accession>A0AAV6WUK8</accession>
<evidence type="ECO:0000256" key="2">
    <source>
        <dbReference type="SAM" id="SignalP"/>
    </source>
</evidence>
<evidence type="ECO:0000256" key="1">
    <source>
        <dbReference type="SAM" id="MobiDB-lite"/>
    </source>
</evidence>
<evidence type="ECO:0000313" key="4">
    <source>
        <dbReference type="Proteomes" id="UP000826271"/>
    </source>
</evidence>
<feature type="compositionally biased region" description="Basic and acidic residues" evidence="1">
    <location>
        <begin position="32"/>
        <end position="46"/>
    </location>
</feature>
<feature type="compositionally biased region" description="Polar residues" evidence="1">
    <location>
        <begin position="93"/>
        <end position="104"/>
    </location>
</feature>
<dbReference type="PANTHER" id="PTHR33743">
    <property type="entry name" value="PROTEIN GOLVEN 6-RELATED"/>
    <property type="match status" value="1"/>
</dbReference>
<sequence length="135" mass="15646">MRSWLLMFQLLLLSILIHEAQGIRLRKASLQERQHNVHESKPRKGNNDGVEENTLCKIKHCSVLLQNEENKAQHKLDGYSTTEEIEKEEQNDLPVNSSSLNEQRQATEPDTHPYILDHIAGMDYSLEKRKPPVHN</sequence>
<dbReference type="AlphaFoldDB" id="A0AAV6WUK8"/>
<feature type="signal peptide" evidence="2">
    <location>
        <begin position="1"/>
        <end position="22"/>
    </location>
</feature>
<reference evidence="3" key="1">
    <citation type="submission" date="2019-10" db="EMBL/GenBank/DDBJ databases">
        <authorList>
            <person name="Zhang R."/>
            <person name="Pan Y."/>
            <person name="Wang J."/>
            <person name="Ma R."/>
            <person name="Yu S."/>
        </authorList>
    </citation>
    <scope>NUCLEOTIDE SEQUENCE</scope>
    <source>
        <strain evidence="3">LA-IB0</strain>
        <tissue evidence="3">Leaf</tissue>
    </source>
</reference>
<organism evidence="3 4">
    <name type="scientific">Buddleja alternifolia</name>
    <dbReference type="NCBI Taxonomy" id="168488"/>
    <lineage>
        <taxon>Eukaryota</taxon>
        <taxon>Viridiplantae</taxon>
        <taxon>Streptophyta</taxon>
        <taxon>Embryophyta</taxon>
        <taxon>Tracheophyta</taxon>
        <taxon>Spermatophyta</taxon>
        <taxon>Magnoliopsida</taxon>
        <taxon>eudicotyledons</taxon>
        <taxon>Gunneridae</taxon>
        <taxon>Pentapetalae</taxon>
        <taxon>asterids</taxon>
        <taxon>lamiids</taxon>
        <taxon>Lamiales</taxon>
        <taxon>Scrophulariaceae</taxon>
        <taxon>Buddlejeae</taxon>
        <taxon>Buddleja</taxon>
    </lineage>
</organism>
<dbReference type="PANTHER" id="PTHR33743:SF19">
    <property type="entry name" value="PROTEIN GOLVEN 6"/>
    <property type="match status" value="1"/>
</dbReference>
<feature type="chain" id="PRO_5043350019" evidence="2">
    <location>
        <begin position="23"/>
        <end position="135"/>
    </location>
</feature>